<evidence type="ECO:0000256" key="2">
    <source>
        <dbReference type="ARBA" id="ARBA00022475"/>
    </source>
</evidence>
<keyword evidence="5" id="KW-0297">G-protein coupled receptor</keyword>
<dbReference type="CDD" id="cd00637">
    <property type="entry name" value="7tm_classA_rhodopsin-like"/>
    <property type="match status" value="1"/>
</dbReference>
<dbReference type="OrthoDB" id="6151005at2759"/>
<evidence type="ECO:0000256" key="3">
    <source>
        <dbReference type="ARBA" id="ARBA00022692"/>
    </source>
</evidence>
<comment type="subcellular location">
    <subcellularLocation>
        <location evidence="1">Cell membrane</location>
        <topology evidence="1">Multi-pass membrane protein</topology>
    </subcellularLocation>
</comment>
<dbReference type="SMART" id="SM01381">
    <property type="entry name" value="7TM_GPCR_Srsx"/>
    <property type="match status" value="1"/>
</dbReference>
<proteinExistence type="predicted"/>
<dbReference type="Pfam" id="PF00001">
    <property type="entry name" value="7tm_1"/>
    <property type="match status" value="2"/>
</dbReference>
<dbReference type="InterPro" id="IPR050569">
    <property type="entry name" value="TAAR"/>
</dbReference>
<sequence>MTFPDKTTTIALTVVNAILCICGTVENLLVCVVILRNEELQNGLDLLIGNLCFADLAVCTLAQPMYVFYLNKYIPPESSQEMAFLYLSITTMHAVALNLLCIAINRMLAITNPFTNTFIFSKFKILMVICFIWISSICMAVIVLSETEAAIYISQYSHVLIILAFLSCYVRIFWIARKQQRQINIQMQSVIHNHRQVRLQKTNRATKTTLLIVISLMVCFVPDTVFDFYPYPWTDINDVRKNWLFTLLFFSCSLNPLIYMWRTDAFKTAAKRTFRIPGISMATASVTYSGST</sequence>
<evidence type="ECO:0000256" key="1">
    <source>
        <dbReference type="ARBA" id="ARBA00004651"/>
    </source>
</evidence>
<evidence type="ECO:0000256" key="5">
    <source>
        <dbReference type="ARBA" id="ARBA00023040"/>
    </source>
</evidence>
<feature type="domain" description="G-protein coupled receptors family 1 profile" evidence="10">
    <location>
        <begin position="26"/>
        <end position="259"/>
    </location>
</feature>
<keyword evidence="7" id="KW-0675">Receptor</keyword>
<dbReference type="InterPro" id="IPR017452">
    <property type="entry name" value="GPCR_Rhodpsn_7TM"/>
</dbReference>
<feature type="transmembrane region" description="Helical" evidence="9">
    <location>
        <begin position="208"/>
        <end position="231"/>
    </location>
</feature>
<keyword evidence="3 9" id="KW-0812">Transmembrane</keyword>
<accession>A0A913XLP1</accession>
<feature type="transmembrane region" description="Helical" evidence="9">
    <location>
        <begin position="156"/>
        <end position="176"/>
    </location>
</feature>
<evidence type="ECO:0000313" key="11">
    <source>
        <dbReference type="EnsemblMetazoa" id="XP_020906371.1"/>
    </source>
</evidence>
<dbReference type="EnsemblMetazoa" id="XM_021050712.2">
    <property type="protein sequence ID" value="XP_020906371.1"/>
    <property type="gene ID" value="LOC110244504"/>
</dbReference>
<dbReference type="PANTHER" id="PTHR24249">
    <property type="entry name" value="HISTAMINE RECEPTOR-RELATED G-PROTEIN COUPLED RECEPTOR"/>
    <property type="match status" value="1"/>
</dbReference>
<reference evidence="11" key="1">
    <citation type="submission" date="2022-11" db="UniProtKB">
        <authorList>
            <consortium name="EnsemblMetazoa"/>
        </authorList>
    </citation>
    <scope>IDENTIFICATION</scope>
</reference>
<name>A0A913XLP1_EXADI</name>
<keyword evidence="4 9" id="KW-1133">Transmembrane helix</keyword>
<dbReference type="OMA" id="WTDINDV"/>
<dbReference type="AlphaFoldDB" id="A0A913XLP1"/>
<dbReference type="Gene3D" id="1.20.1070.10">
    <property type="entry name" value="Rhodopsin 7-helix transmembrane proteins"/>
    <property type="match status" value="1"/>
</dbReference>
<keyword evidence="2" id="KW-1003">Cell membrane</keyword>
<feature type="transmembrane region" description="Helical" evidence="9">
    <location>
        <begin position="83"/>
        <end position="104"/>
    </location>
</feature>
<feature type="transmembrane region" description="Helical" evidence="9">
    <location>
        <begin position="125"/>
        <end position="144"/>
    </location>
</feature>
<protein>
    <recommendedName>
        <fullName evidence="10">G-protein coupled receptors family 1 profile domain-containing protein</fullName>
    </recommendedName>
</protein>
<evidence type="ECO:0000256" key="8">
    <source>
        <dbReference type="ARBA" id="ARBA00023224"/>
    </source>
</evidence>
<evidence type="ECO:0000256" key="4">
    <source>
        <dbReference type="ARBA" id="ARBA00022989"/>
    </source>
</evidence>
<dbReference type="GO" id="GO:0004930">
    <property type="term" value="F:G protein-coupled receptor activity"/>
    <property type="evidence" value="ECO:0007669"/>
    <property type="project" value="UniProtKB-KW"/>
</dbReference>
<dbReference type="GeneID" id="110244504"/>
<dbReference type="GO" id="GO:0005886">
    <property type="term" value="C:plasma membrane"/>
    <property type="evidence" value="ECO:0007669"/>
    <property type="project" value="UniProtKB-SubCell"/>
</dbReference>
<keyword evidence="6 9" id="KW-0472">Membrane</keyword>
<feature type="transmembrane region" description="Helical" evidence="9">
    <location>
        <begin position="12"/>
        <end position="35"/>
    </location>
</feature>
<dbReference type="PANTHER" id="PTHR24249:SF372">
    <property type="entry name" value="G-PROTEIN COUPLED RECEPTORS FAMILY 1 PROFILE DOMAIN-CONTAINING PROTEIN"/>
    <property type="match status" value="1"/>
</dbReference>
<dbReference type="PROSITE" id="PS50262">
    <property type="entry name" value="G_PROTEIN_RECEP_F1_2"/>
    <property type="match status" value="1"/>
</dbReference>
<keyword evidence="8" id="KW-0807">Transducer</keyword>
<feature type="transmembrane region" description="Helical" evidence="9">
    <location>
        <begin position="243"/>
        <end position="261"/>
    </location>
</feature>
<evidence type="ECO:0000259" key="10">
    <source>
        <dbReference type="PROSITE" id="PS50262"/>
    </source>
</evidence>
<dbReference type="InterPro" id="IPR000276">
    <property type="entry name" value="GPCR_Rhodpsn"/>
</dbReference>
<dbReference type="PRINTS" id="PR00237">
    <property type="entry name" value="GPCRRHODOPSN"/>
</dbReference>
<dbReference type="Proteomes" id="UP000887567">
    <property type="component" value="Unplaced"/>
</dbReference>
<evidence type="ECO:0000256" key="7">
    <source>
        <dbReference type="ARBA" id="ARBA00023170"/>
    </source>
</evidence>
<evidence type="ECO:0000313" key="12">
    <source>
        <dbReference type="Proteomes" id="UP000887567"/>
    </source>
</evidence>
<dbReference type="RefSeq" id="XP_020906371.1">
    <property type="nucleotide sequence ID" value="XM_021050712.2"/>
</dbReference>
<dbReference type="KEGG" id="epa:110244504"/>
<keyword evidence="12" id="KW-1185">Reference proteome</keyword>
<dbReference type="SUPFAM" id="SSF81321">
    <property type="entry name" value="Family A G protein-coupled receptor-like"/>
    <property type="match status" value="1"/>
</dbReference>
<evidence type="ECO:0000256" key="6">
    <source>
        <dbReference type="ARBA" id="ARBA00023136"/>
    </source>
</evidence>
<organism evidence="11 12">
    <name type="scientific">Exaiptasia diaphana</name>
    <name type="common">Tropical sea anemone</name>
    <name type="synonym">Aiptasia pulchella</name>
    <dbReference type="NCBI Taxonomy" id="2652724"/>
    <lineage>
        <taxon>Eukaryota</taxon>
        <taxon>Metazoa</taxon>
        <taxon>Cnidaria</taxon>
        <taxon>Anthozoa</taxon>
        <taxon>Hexacorallia</taxon>
        <taxon>Actiniaria</taxon>
        <taxon>Aiptasiidae</taxon>
        <taxon>Exaiptasia</taxon>
    </lineage>
</organism>
<evidence type="ECO:0000256" key="9">
    <source>
        <dbReference type="SAM" id="Phobius"/>
    </source>
</evidence>
<feature type="transmembrane region" description="Helical" evidence="9">
    <location>
        <begin position="47"/>
        <end position="71"/>
    </location>
</feature>